<dbReference type="EMBL" id="JACCEW010000004">
    <property type="protein sequence ID" value="NYT38137.1"/>
    <property type="molecule type" value="Genomic_DNA"/>
</dbReference>
<dbReference type="Proteomes" id="UP000580517">
    <property type="component" value="Unassembled WGS sequence"/>
</dbReference>
<feature type="transmembrane region" description="Helical" evidence="6">
    <location>
        <begin position="459"/>
        <end position="478"/>
    </location>
</feature>
<feature type="transmembrane region" description="Helical" evidence="6">
    <location>
        <begin position="186"/>
        <end position="208"/>
    </location>
</feature>
<proteinExistence type="predicted"/>
<evidence type="ECO:0000259" key="7">
    <source>
        <dbReference type="PROSITE" id="PS50850"/>
    </source>
</evidence>
<evidence type="ECO:0000256" key="5">
    <source>
        <dbReference type="SAM" id="MobiDB-lite"/>
    </source>
</evidence>
<dbReference type="InterPro" id="IPR036259">
    <property type="entry name" value="MFS_trans_sf"/>
</dbReference>
<evidence type="ECO:0000256" key="2">
    <source>
        <dbReference type="ARBA" id="ARBA00022692"/>
    </source>
</evidence>
<dbReference type="PANTHER" id="PTHR23508">
    <property type="entry name" value="CARBOXYLIC ACID TRANSPORTER PROTEIN HOMOLOG"/>
    <property type="match status" value="1"/>
</dbReference>
<accession>A0A853FDX4</accession>
<feature type="transmembrane region" description="Helical" evidence="6">
    <location>
        <begin position="360"/>
        <end position="380"/>
    </location>
</feature>
<dbReference type="RefSeq" id="WP_180029214.1">
    <property type="nucleotide sequence ID" value="NZ_JACCEW010000004.1"/>
</dbReference>
<protein>
    <submittedName>
        <fullName evidence="8">MFS transporter</fullName>
    </submittedName>
</protein>
<dbReference type="PROSITE" id="PS50850">
    <property type="entry name" value="MFS"/>
    <property type="match status" value="1"/>
</dbReference>
<evidence type="ECO:0000256" key="6">
    <source>
        <dbReference type="SAM" id="Phobius"/>
    </source>
</evidence>
<feature type="transmembrane region" description="Helical" evidence="6">
    <location>
        <begin position="157"/>
        <end position="180"/>
    </location>
</feature>
<sequence length="504" mass="53939">MTSMHQGRQGPLQNIASRLDDLTWSRWHTRVVLALGVAWMLDGLEVTLVGSFGSVLERPETLALSASEVGWAGSLYVGGAVLGALIFGRMADTLGRKRLFLATLTLYMAATLATGLSFDAWSFILCRFVTGLGIGGEYAAINSAIDELVPARVRGRVSLAINGSFWIGAALGAGLSLLLLNENWLAIAWSWRLGFIAGAVLALAMVLVRRHVPESPRWLATHGREDEALRIVADIEGAARRTAAHPPGADHPAGPPHSRPVPTVAAQRGKTGHSEAPALREVMWILLRVYRRRSLVALAMMVSQAFFYNAIFFTYAMVLTRFYNVPDTRVGLYIFPFALGNVLGPLMLGPLFDRVGRRKMIAATYVLAGLGLAFTGWAFLHGWLTARGLALCWSAVFFLASAAASSAYLTVSEVFPLEMRAVAISLFYAVGTGAGGFAGPALFGVLIQHGNAEAVAAGYLFAALLVIAAGVAALFYAVDAERRPLEDIAPPLAAMRASGCSHKE</sequence>
<feature type="transmembrane region" description="Helical" evidence="6">
    <location>
        <begin position="124"/>
        <end position="145"/>
    </location>
</feature>
<keyword evidence="3 6" id="KW-1133">Transmembrane helix</keyword>
<dbReference type="Gene3D" id="1.20.1250.20">
    <property type="entry name" value="MFS general substrate transporter like domains"/>
    <property type="match status" value="1"/>
</dbReference>
<evidence type="ECO:0000313" key="9">
    <source>
        <dbReference type="Proteomes" id="UP000580517"/>
    </source>
</evidence>
<gene>
    <name evidence="8" type="ORF">H0A68_14710</name>
</gene>
<feature type="transmembrane region" description="Helical" evidence="6">
    <location>
        <begin position="99"/>
        <end position="118"/>
    </location>
</feature>
<dbReference type="InterPro" id="IPR005828">
    <property type="entry name" value="MFS_sugar_transport-like"/>
</dbReference>
<evidence type="ECO:0000313" key="8">
    <source>
        <dbReference type="EMBL" id="NYT38137.1"/>
    </source>
</evidence>
<organism evidence="8 9">
    <name type="scientific">Allopusillimonas soli</name>
    <dbReference type="NCBI Taxonomy" id="659016"/>
    <lineage>
        <taxon>Bacteria</taxon>
        <taxon>Pseudomonadati</taxon>
        <taxon>Pseudomonadota</taxon>
        <taxon>Betaproteobacteria</taxon>
        <taxon>Burkholderiales</taxon>
        <taxon>Alcaligenaceae</taxon>
        <taxon>Allopusillimonas</taxon>
    </lineage>
</organism>
<dbReference type="GO" id="GO:0046943">
    <property type="term" value="F:carboxylic acid transmembrane transporter activity"/>
    <property type="evidence" value="ECO:0007669"/>
    <property type="project" value="TreeGrafter"/>
</dbReference>
<reference evidence="8 9" key="1">
    <citation type="submission" date="2020-07" db="EMBL/GenBank/DDBJ databases">
        <title>Taxonomic revisions and descriptions of new bacterial species based on genomic comparisons in the high-G+C-content subgroup of the family Alcaligenaceae.</title>
        <authorList>
            <person name="Szabo A."/>
            <person name="Felfoldi T."/>
        </authorList>
    </citation>
    <scope>NUCLEOTIDE SEQUENCE [LARGE SCALE GENOMIC DNA]</scope>
    <source>
        <strain evidence="8 9">DSM 25264</strain>
    </source>
</reference>
<dbReference type="CDD" id="cd17316">
    <property type="entry name" value="MFS_SV2_like"/>
    <property type="match status" value="1"/>
</dbReference>
<name>A0A853FDX4_9BURK</name>
<evidence type="ECO:0000256" key="3">
    <source>
        <dbReference type="ARBA" id="ARBA00022989"/>
    </source>
</evidence>
<comment type="subcellular location">
    <subcellularLocation>
        <location evidence="1">Membrane</location>
        <topology evidence="1">Multi-pass membrane protein</topology>
    </subcellularLocation>
</comment>
<keyword evidence="9" id="KW-1185">Reference proteome</keyword>
<dbReference type="GO" id="GO:0005886">
    <property type="term" value="C:plasma membrane"/>
    <property type="evidence" value="ECO:0007669"/>
    <property type="project" value="TreeGrafter"/>
</dbReference>
<feature type="domain" description="Major facilitator superfamily (MFS) profile" evidence="7">
    <location>
        <begin position="31"/>
        <end position="481"/>
    </location>
</feature>
<evidence type="ECO:0000256" key="4">
    <source>
        <dbReference type="ARBA" id="ARBA00023136"/>
    </source>
</evidence>
<dbReference type="InterPro" id="IPR020846">
    <property type="entry name" value="MFS_dom"/>
</dbReference>
<feature type="transmembrane region" description="Helical" evidence="6">
    <location>
        <begin position="421"/>
        <end position="447"/>
    </location>
</feature>
<feature type="transmembrane region" description="Helical" evidence="6">
    <location>
        <begin position="69"/>
        <end position="87"/>
    </location>
</feature>
<feature type="region of interest" description="Disordered" evidence="5">
    <location>
        <begin position="242"/>
        <end position="270"/>
    </location>
</feature>
<feature type="transmembrane region" description="Helical" evidence="6">
    <location>
        <begin position="386"/>
        <end position="409"/>
    </location>
</feature>
<comment type="caution">
    <text evidence="8">The sequence shown here is derived from an EMBL/GenBank/DDBJ whole genome shotgun (WGS) entry which is preliminary data.</text>
</comment>
<dbReference type="Pfam" id="PF00083">
    <property type="entry name" value="Sugar_tr"/>
    <property type="match status" value="1"/>
</dbReference>
<evidence type="ECO:0000256" key="1">
    <source>
        <dbReference type="ARBA" id="ARBA00004141"/>
    </source>
</evidence>
<feature type="transmembrane region" description="Helical" evidence="6">
    <location>
        <begin position="31"/>
        <end position="49"/>
    </location>
</feature>
<feature type="transmembrane region" description="Helical" evidence="6">
    <location>
        <begin position="295"/>
        <end position="318"/>
    </location>
</feature>
<dbReference type="PANTHER" id="PTHR23508:SF10">
    <property type="entry name" value="CARBOXYLIC ACID TRANSPORTER PROTEIN HOMOLOG"/>
    <property type="match status" value="1"/>
</dbReference>
<keyword evidence="4 6" id="KW-0472">Membrane</keyword>
<keyword evidence="2 6" id="KW-0812">Transmembrane</keyword>
<feature type="transmembrane region" description="Helical" evidence="6">
    <location>
        <begin position="330"/>
        <end position="348"/>
    </location>
</feature>
<dbReference type="SUPFAM" id="SSF103473">
    <property type="entry name" value="MFS general substrate transporter"/>
    <property type="match status" value="1"/>
</dbReference>
<dbReference type="AlphaFoldDB" id="A0A853FDX4"/>